<dbReference type="Pfam" id="PF04101">
    <property type="entry name" value="Glyco_tran_28_C"/>
    <property type="match status" value="1"/>
</dbReference>
<feature type="domain" description="Glycosyl transferase family 28 C-terminal" evidence="1">
    <location>
        <begin position="43"/>
        <end position="133"/>
    </location>
</feature>
<evidence type="ECO:0000259" key="1">
    <source>
        <dbReference type="Pfam" id="PF04101"/>
    </source>
</evidence>
<evidence type="ECO:0000313" key="2">
    <source>
        <dbReference type="EMBL" id="MCP3423963.1"/>
    </source>
</evidence>
<accession>A0ABT1L1Q3</accession>
<keyword evidence="3" id="KW-1185">Reference proteome</keyword>
<dbReference type="Gene3D" id="3.40.50.2000">
    <property type="entry name" value="Glycogen Phosphorylase B"/>
    <property type="match status" value="1"/>
</dbReference>
<dbReference type="SUPFAM" id="SSF53756">
    <property type="entry name" value="UDP-Glycosyltransferase/glycogen phosphorylase"/>
    <property type="match status" value="1"/>
</dbReference>
<gene>
    <name evidence="2" type="ORF">NCI01_19320</name>
</gene>
<reference evidence="2 3" key="1">
    <citation type="submission" date="2022-06" db="EMBL/GenBank/DDBJ databases">
        <authorList>
            <person name="So Y."/>
        </authorList>
    </citation>
    <scope>NUCLEOTIDE SEQUENCE [LARGE SCALE GENOMIC DNA]</scope>
    <source>
        <strain evidence="2 3">STR3</strain>
    </source>
</reference>
<name>A0ABT1L1Q3_9ACTN</name>
<protein>
    <recommendedName>
        <fullName evidence="1">Glycosyl transferase family 28 C-terminal domain-containing protein</fullName>
    </recommendedName>
</protein>
<dbReference type="RefSeq" id="WP_254183124.1">
    <property type="nucleotide sequence ID" value="NZ_JANARS010000010.1"/>
</dbReference>
<proteinExistence type="predicted"/>
<dbReference type="Proteomes" id="UP001204524">
    <property type="component" value="Unassembled WGS sequence"/>
</dbReference>
<dbReference type="InterPro" id="IPR007235">
    <property type="entry name" value="Glyco_trans_28_C"/>
</dbReference>
<organism evidence="2 3">
    <name type="scientific">Nocardioides pinisoli</name>
    <dbReference type="NCBI Taxonomy" id="2950279"/>
    <lineage>
        <taxon>Bacteria</taxon>
        <taxon>Bacillati</taxon>
        <taxon>Actinomycetota</taxon>
        <taxon>Actinomycetes</taxon>
        <taxon>Propionibacteriales</taxon>
        <taxon>Nocardioidaceae</taxon>
        <taxon>Nocardioides</taxon>
    </lineage>
</organism>
<sequence length="153" mass="16735">MGHHLLQRVAASYDPLAAAIPGLRMVLVSGPRIDAGSLRVPDGVEVHGFLPDLDLHHAACDVAVVQGGLSTTMELTAARRPFLYVPLEHHFEQQVHVRHRLERHRAGRALAYADAEPGRVAEELVTLLQQPVDYRPVPSDGAERAARLVLEAL</sequence>
<comment type="caution">
    <text evidence="2">The sequence shown here is derived from an EMBL/GenBank/DDBJ whole genome shotgun (WGS) entry which is preliminary data.</text>
</comment>
<dbReference type="EMBL" id="JANARS010000010">
    <property type="protein sequence ID" value="MCP3423963.1"/>
    <property type="molecule type" value="Genomic_DNA"/>
</dbReference>
<evidence type="ECO:0000313" key="3">
    <source>
        <dbReference type="Proteomes" id="UP001204524"/>
    </source>
</evidence>